<keyword evidence="3" id="KW-1185">Reference proteome</keyword>
<organism evidence="2 3">
    <name type="scientific">Dokdonella immobilis</name>
    <dbReference type="NCBI Taxonomy" id="578942"/>
    <lineage>
        <taxon>Bacteria</taxon>
        <taxon>Pseudomonadati</taxon>
        <taxon>Pseudomonadota</taxon>
        <taxon>Gammaproteobacteria</taxon>
        <taxon>Lysobacterales</taxon>
        <taxon>Rhodanobacteraceae</taxon>
        <taxon>Dokdonella</taxon>
    </lineage>
</organism>
<name>A0A1I4VA50_9GAMM</name>
<dbReference type="Gene3D" id="3.10.620.30">
    <property type="match status" value="1"/>
</dbReference>
<dbReference type="InterPro" id="IPR002931">
    <property type="entry name" value="Transglutaminase-like"/>
</dbReference>
<proteinExistence type="predicted"/>
<dbReference type="AlphaFoldDB" id="A0A1I4VA50"/>
<dbReference type="Proteomes" id="UP000198575">
    <property type="component" value="Unassembled WGS sequence"/>
</dbReference>
<dbReference type="RefSeq" id="WP_175497816.1">
    <property type="nucleotide sequence ID" value="NZ_FOVF01000001.1"/>
</dbReference>
<dbReference type="PANTHER" id="PTHR33490">
    <property type="entry name" value="BLR5614 PROTEIN-RELATED"/>
    <property type="match status" value="1"/>
</dbReference>
<protein>
    <submittedName>
        <fullName evidence="2">Transglutaminase-like superfamily protein</fullName>
    </submittedName>
</protein>
<dbReference type="SMART" id="SM00460">
    <property type="entry name" value="TGc"/>
    <property type="match status" value="1"/>
</dbReference>
<dbReference type="EMBL" id="FOVF01000001">
    <property type="protein sequence ID" value="SFM98065.1"/>
    <property type="molecule type" value="Genomic_DNA"/>
</dbReference>
<evidence type="ECO:0000313" key="3">
    <source>
        <dbReference type="Proteomes" id="UP000198575"/>
    </source>
</evidence>
<gene>
    <name evidence="2" type="ORF">SAMN05216289_101259</name>
</gene>
<accession>A0A1I4VA50</accession>
<feature type="domain" description="Transglutaminase-like" evidence="1">
    <location>
        <begin position="159"/>
        <end position="225"/>
    </location>
</feature>
<dbReference type="SUPFAM" id="SSF54001">
    <property type="entry name" value="Cysteine proteinases"/>
    <property type="match status" value="1"/>
</dbReference>
<dbReference type="Pfam" id="PF01841">
    <property type="entry name" value="Transglut_core"/>
    <property type="match status" value="1"/>
</dbReference>
<sequence>MALLAVMPVHAHDKPQLTHEQAIELIHRSQVASPYRLSEKARAGRIRYTIALDKGVEWQWPETSEQHVARSGDGVIITICSSCGTEPAPDAQSLRQYLAPNPWVDSDSREVLAFARSHAVGITVKGKRVARQMHLLENAVKAHMTGAIDFRRYDAASTALKSHNGDCTEFAVLLAAAARARGIPTRLAYGIAYASRFTGASHVFSPHVWVQAWDGQRWTSYDAGMGQFDSAHIALAIGDGRPANFGNVVRALAGLRIVDAVGIVIGLPNGAYGAAVPSSNPPHPRPQ</sequence>
<dbReference type="InterPro" id="IPR038765">
    <property type="entry name" value="Papain-like_cys_pep_sf"/>
</dbReference>
<evidence type="ECO:0000259" key="1">
    <source>
        <dbReference type="SMART" id="SM00460"/>
    </source>
</evidence>
<evidence type="ECO:0000313" key="2">
    <source>
        <dbReference type="EMBL" id="SFM98065.1"/>
    </source>
</evidence>
<reference evidence="2 3" key="1">
    <citation type="submission" date="2016-10" db="EMBL/GenBank/DDBJ databases">
        <authorList>
            <person name="de Groot N.N."/>
        </authorList>
    </citation>
    <scope>NUCLEOTIDE SEQUENCE [LARGE SCALE GENOMIC DNA]</scope>
    <source>
        <strain evidence="2 3">CGMCC 1.7659</strain>
    </source>
</reference>
<dbReference type="STRING" id="578942.SAMN05216289_101259"/>